<proteinExistence type="predicted"/>
<accession>A0A3Q3K4W6</accession>
<evidence type="ECO:0000313" key="1">
    <source>
        <dbReference type="Ensembl" id="ENSMALP00000023222.1"/>
    </source>
</evidence>
<keyword evidence="2" id="KW-1185">Reference proteome</keyword>
<reference evidence="1" key="1">
    <citation type="submission" date="2025-08" db="UniProtKB">
        <authorList>
            <consortium name="Ensembl"/>
        </authorList>
    </citation>
    <scope>IDENTIFICATION</scope>
</reference>
<reference evidence="1" key="2">
    <citation type="submission" date="2025-09" db="UniProtKB">
        <authorList>
            <consortium name="Ensembl"/>
        </authorList>
    </citation>
    <scope>IDENTIFICATION</scope>
</reference>
<evidence type="ECO:0000313" key="2">
    <source>
        <dbReference type="Proteomes" id="UP000261600"/>
    </source>
</evidence>
<name>A0A3Q3K4W6_MONAL</name>
<sequence>YCYVPFAPVSERTRKRRTQLDAARSKTRINIGVAFEQWQQLREQRGLKSDDMVAMFLLDNAFGRPILV</sequence>
<dbReference type="AlphaFoldDB" id="A0A3Q3K4W6"/>
<dbReference type="Proteomes" id="UP000261600">
    <property type="component" value="Unplaced"/>
</dbReference>
<organism evidence="1 2">
    <name type="scientific">Monopterus albus</name>
    <name type="common">Swamp eel</name>
    <dbReference type="NCBI Taxonomy" id="43700"/>
    <lineage>
        <taxon>Eukaryota</taxon>
        <taxon>Metazoa</taxon>
        <taxon>Chordata</taxon>
        <taxon>Craniata</taxon>
        <taxon>Vertebrata</taxon>
        <taxon>Euteleostomi</taxon>
        <taxon>Actinopterygii</taxon>
        <taxon>Neopterygii</taxon>
        <taxon>Teleostei</taxon>
        <taxon>Neoteleostei</taxon>
        <taxon>Acanthomorphata</taxon>
        <taxon>Anabantaria</taxon>
        <taxon>Synbranchiformes</taxon>
        <taxon>Synbranchidae</taxon>
        <taxon>Monopterus</taxon>
    </lineage>
</organism>
<protein>
    <submittedName>
        <fullName evidence="1">Uncharacterized protein</fullName>
    </submittedName>
</protein>
<dbReference type="Ensembl" id="ENSMALT00000023669.1">
    <property type="protein sequence ID" value="ENSMALP00000023222.1"/>
    <property type="gene ID" value="ENSMALG00000016193.1"/>
</dbReference>